<dbReference type="PANTHER" id="PTHR43737">
    <property type="entry name" value="BLL7424 PROTEIN"/>
    <property type="match status" value="1"/>
</dbReference>
<gene>
    <name evidence="1" type="ORF">PX52LOC_01250</name>
</gene>
<accession>A0A5C1A978</accession>
<evidence type="ECO:0000313" key="1">
    <source>
        <dbReference type="EMBL" id="QEL14362.1"/>
    </source>
</evidence>
<keyword evidence="2" id="KW-1185">Reference proteome</keyword>
<dbReference type="EMBL" id="CP042425">
    <property type="protein sequence ID" value="QEL14362.1"/>
    <property type="molecule type" value="Genomic_DNA"/>
</dbReference>
<dbReference type="InterPro" id="IPR010869">
    <property type="entry name" value="DUF1501"/>
</dbReference>
<name>A0A5C1A978_9BACT</name>
<proteinExistence type="predicted"/>
<dbReference type="PANTHER" id="PTHR43737:SF1">
    <property type="entry name" value="DUF1501 DOMAIN-CONTAINING PROTEIN"/>
    <property type="match status" value="1"/>
</dbReference>
<evidence type="ECO:0008006" key="3">
    <source>
        <dbReference type="Google" id="ProtNLM"/>
    </source>
</evidence>
<dbReference type="InterPro" id="IPR017850">
    <property type="entry name" value="Alkaline_phosphatase_core_sf"/>
</dbReference>
<dbReference type="OrthoDB" id="9779968at2"/>
<dbReference type="RefSeq" id="WP_149109256.1">
    <property type="nucleotide sequence ID" value="NZ_CP042425.1"/>
</dbReference>
<dbReference type="Proteomes" id="UP000324974">
    <property type="component" value="Chromosome"/>
</dbReference>
<sequence length="466" mass="50902">MIPPDWFTRRAEGAFTRREFVRLASTSVLGVSLPVALARSAEVRNAAAKNVLVILEQGGLSHMDTWDPRPEAVAEHRSPFKPIPTKVPGTQFTELLRHTAKIADKIAVVRSMHHDRGGADAHPNGTQYVLSGSHPAGALTMPDIGSVVSQVMGSRAKHLPPYVMIPGNNEQAGETRTGFLPASTRVFKTGGRDLSDPAWKLDGLRVRAEFEGSRLQGRHDLRGALESTASDSHGMNRFYDQAFDMLTSPKVAGAFDLTREPAAVRERYGLGHRGSCYLLGRKLVEAGVRFVTVDVRWPLTKDTPGGTNLNWDHHDLIYTSGSCGTVRDKAGGEGRYGIGHWVMMGSTDQAFAALVEDLDQRGLLKETLVCFVTEFGRTPKLNKFQGRDHWTKAYSIAFAGAGVRGGQVIGKSDKDGGYVQDNPHTPEDYAATIYEKLGIDRSVPLYTASNRPVYFGHAGEPIPELM</sequence>
<dbReference type="KEGG" id="lrs:PX52LOC_01250"/>
<reference evidence="2" key="1">
    <citation type="submission" date="2019-08" db="EMBL/GenBank/DDBJ databases">
        <title>Limnoglobus roseus gen. nov., sp. nov., a novel freshwater planctomycete with a giant genome from the family Gemmataceae.</title>
        <authorList>
            <person name="Kulichevskaya I.S."/>
            <person name="Naumoff D.G."/>
            <person name="Miroshnikov K."/>
            <person name="Ivanova A."/>
            <person name="Philippov D.A."/>
            <person name="Hakobyan A."/>
            <person name="Rijpstra I.C."/>
            <person name="Sinninghe Damste J.S."/>
            <person name="Liesack W."/>
            <person name="Dedysh S.N."/>
        </authorList>
    </citation>
    <scope>NUCLEOTIDE SEQUENCE [LARGE SCALE GENOMIC DNA]</scope>
    <source>
        <strain evidence="2">PX52</strain>
    </source>
</reference>
<organism evidence="1 2">
    <name type="scientific">Limnoglobus roseus</name>
    <dbReference type="NCBI Taxonomy" id="2598579"/>
    <lineage>
        <taxon>Bacteria</taxon>
        <taxon>Pseudomonadati</taxon>
        <taxon>Planctomycetota</taxon>
        <taxon>Planctomycetia</taxon>
        <taxon>Gemmatales</taxon>
        <taxon>Gemmataceae</taxon>
        <taxon>Limnoglobus</taxon>
    </lineage>
</organism>
<protein>
    <recommendedName>
        <fullName evidence="3">DUF1501 domain-containing protein</fullName>
    </recommendedName>
</protein>
<dbReference type="AlphaFoldDB" id="A0A5C1A978"/>
<evidence type="ECO:0000313" key="2">
    <source>
        <dbReference type="Proteomes" id="UP000324974"/>
    </source>
</evidence>
<dbReference type="Pfam" id="PF07394">
    <property type="entry name" value="DUF1501"/>
    <property type="match status" value="1"/>
</dbReference>
<dbReference type="SUPFAM" id="SSF53649">
    <property type="entry name" value="Alkaline phosphatase-like"/>
    <property type="match status" value="1"/>
</dbReference>